<dbReference type="Gene3D" id="1.25.40.10">
    <property type="entry name" value="Tetratricopeptide repeat domain"/>
    <property type="match status" value="1"/>
</dbReference>
<keyword evidence="3" id="KW-0804">Transcription</keyword>
<dbReference type="Proteomes" id="UP000612362">
    <property type="component" value="Unassembled WGS sequence"/>
</dbReference>
<dbReference type="AlphaFoldDB" id="A0A8J3HSZ4"/>
<evidence type="ECO:0000256" key="3">
    <source>
        <dbReference type="ARBA" id="ARBA00023163"/>
    </source>
</evidence>
<sequence>MRGERMSNEERLEWDNLLLTKLTPPWRRGELVVRARLVARLEQAKRYTLTLLSTPAGFGKTFLLAEWFSSTTLPCTWLSLDEGDDEFTRFWRYIIATLQTLYPQVGGDALGFLLAPQSLPAASILISLLNDLATIPSDMILVLDDYHVLTSDEVHNSLAFFLERVPPQIHLVIAGRTDPPLPLARLRAHGGLLELRTLDLRFTPDEAVAFLRNVMALSLQHEDALALAERTEGWIAGLQLAALSLQRQPQSDLAPLARLFSGQDRYILEYLLAEVLQWQPPEIQEFLLRTSILTQLCAPLCVAVTGQQNSHAMLEKLERANLFLLPLDNERRWYRYHALFVDLLRYQLTRGSAPMLPELHRRAASWYEQHSFLPEAMTHLLALPDDAVNTAHAIDLIVEHSQSLVLRGDASLLLSWTKRLPEHLRRTPDIALASALALLVSSRFHEVEELLQIAEANMPEVLEDVDQWIGRLAALRSTVVVNVGGEVEEAISLSRQALELLPAHDSIGRGIAALNLGDALMRQEALIAAQDAFIQAVRYNVQAENYFVASTTLASLGSLLGLQGRLRDAEQHYRLALRYARQEGRTLPTAGKAHAFLADIFLERNEVEAAVEEAREGLRLCEQWGHTRHICDSYLALAKALHVHGERAQAFQMLDEALQVVTKARDEIALYSSADLDLLVTRLDIGRQRLHAWQGEYDMVEDWVRERRFAEESLLELVRQELFIRVLIARGQYREAQRLLHPLLESSRARRLGHYSIALSSLDVLAYVAQEQEQEALKQLINTLQQAQSEGYVRTFVEQGALLIPLLRTLSKHDDVGAYARRLLLAFPSGPEVSVSSELVEPLRERELVILRLLAAGLSNRDIAEQLVLTLGTVKWYVNAIYSKLSVRSRTQAVARARELDLLS</sequence>
<dbReference type="InterPro" id="IPR000792">
    <property type="entry name" value="Tscrpt_reg_LuxR_C"/>
</dbReference>
<dbReference type="SUPFAM" id="SSF46894">
    <property type="entry name" value="C-terminal effector domain of the bipartite response regulators"/>
    <property type="match status" value="1"/>
</dbReference>
<name>A0A8J3HSZ4_9CHLR</name>
<dbReference type="InterPro" id="IPR016032">
    <property type="entry name" value="Sig_transdc_resp-reg_C-effctor"/>
</dbReference>
<dbReference type="InterPro" id="IPR027417">
    <property type="entry name" value="P-loop_NTPase"/>
</dbReference>
<organism evidence="5 6">
    <name type="scientific">Ktedonospora formicarum</name>
    <dbReference type="NCBI Taxonomy" id="2778364"/>
    <lineage>
        <taxon>Bacteria</taxon>
        <taxon>Bacillati</taxon>
        <taxon>Chloroflexota</taxon>
        <taxon>Ktedonobacteria</taxon>
        <taxon>Ktedonobacterales</taxon>
        <taxon>Ktedonobacteraceae</taxon>
        <taxon>Ktedonospora</taxon>
    </lineage>
</organism>
<keyword evidence="1" id="KW-0805">Transcription regulation</keyword>
<comment type="caution">
    <text evidence="5">The sequence shown here is derived from an EMBL/GenBank/DDBJ whole genome shotgun (WGS) entry which is preliminary data.</text>
</comment>
<dbReference type="Pfam" id="PF00196">
    <property type="entry name" value="GerE"/>
    <property type="match status" value="1"/>
</dbReference>
<evidence type="ECO:0000313" key="6">
    <source>
        <dbReference type="Proteomes" id="UP000612362"/>
    </source>
</evidence>
<dbReference type="SUPFAM" id="SSF48452">
    <property type="entry name" value="TPR-like"/>
    <property type="match status" value="1"/>
</dbReference>
<dbReference type="CDD" id="cd06170">
    <property type="entry name" value="LuxR_C_like"/>
    <property type="match status" value="1"/>
</dbReference>
<dbReference type="PANTHER" id="PTHR44688:SF16">
    <property type="entry name" value="DNA-BINDING TRANSCRIPTIONAL ACTIVATOR DEVR_DOSR"/>
    <property type="match status" value="1"/>
</dbReference>
<dbReference type="InterPro" id="IPR011990">
    <property type="entry name" value="TPR-like_helical_dom_sf"/>
</dbReference>
<dbReference type="Pfam" id="PF25873">
    <property type="entry name" value="WHD_MalT"/>
    <property type="match status" value="1"/>
</dbReference>
<dbReference type="SMART" id="SM00028">
    <property type="entry name" value="TPR"/>
    <property type="match status" value="4"/>
</dbReference>
<dbReference type="PANTHER" id="PTHR44688">
    <property type="entry name" value="DNA-BINDING TRANSCRIPTIONAL ACTIVATOR DEVR_DOSR"/>
    <property type="match status" value="1"/>
</dbReference>
<dbReference type="InterPro" id="IPR019734">
    <property type="entry name" value="TPR_rpt"/>
</dbReference>
<proteinExistence type="predicted"/>
<keyword evidence="6" id="KW-1185">Reference proteome</keyword>
<protein>
    <submittedName>
        <fullName evidence="5">Helix-turn-helix transcriptional regulator</fullName>
    </submittedName>
</protein>
<dbReference type="Gene3D" id="1.10.10.10">
    <property type="entry name" value="Winged helix-like DNA-binding domain superfamily/Winged helix DNA-binding domain"/>
    <property type="match status" value="1"/>
</dbReference>
<reference evidence="5" key="1">
    <citation type="submission" date="2020-10" db="EMBL/GenBank/DDBJ databases">
        <title>Taxonomic study of unclassified bacteria belonging to the class Ktedonobacteria.</title>
        <authorList>
            <person name="Yabe S."/>
            <person name="Wang C.M."/>
            <person name="Zheng Y."/>
            <person name="Sakai Y."/>
            <person name="Cavaletti L."/>
            <person name="Monciardini P."/>
            <person name="Donadio S."/>
        </authorList>
    </citation>
    <scope>NUCLEOTIDE SEQUENCE</scope>
    <source>
        <strain evidence="5">SOSP1-1</strain>
    </source>
</reference>
<evidence type="ECO:0000256" key="1">
    <source>
        <dbReference type="ARBA" id="ARBA00023015"/>
    </source>
</evidence>
<dbReference type="InterPro" id="IPR036388">
    <property type="entry name" value="WH-like_DNA-bd_sf"/>
</dbReference>
<dbReference type="SUPFAM" id="SSF52540">
    <property type="entry name" value="P-loop containing nucleoside triphosphate hydrolases"/>
    <property type="match status" value="1"/>
</dbReference>
<dbReference type="Pfam" id="PF17874">
    <property type="entry name" value="TPR_MalT"/>
    <property type="match status" value="1"/>
</dbReference>
<dbReference type="EMBL" id="BNJF01000001">
    <property type="protein sequence ID" value="GHO43154.1"/>
    <property type="molecule type" value="Genomic_DNA"/>
</dbReference>
<evidence type="ECO:0000259" key="4">
    <source>
        <dbReference type="PROSITE" id="PS50043"/>
    </source>
</evidence>
<dbReference type="PROSITE" id="PS00622">
    <property type="entry name" value="HTH_LUXR_1"/>
    <property type="match status" value="1"/>
</dbReference>
<gene>
    <name evidence="5" type="primary">malT_5</name>
    <name evidence="5" type="ORF">KSX_13170</name>
</gene>
<keyword evidence="2" id="KW-0238">DNA-binding</keyword>
<dbReference type="PRINTS" id="PR00038">
    <property type="entry name" value="HTHLUXR"/>
</dbReference>
<dbReference type="SMART" id="SM00421">
    <property type="entry name" value="HTH_LUXR"/>
    <property type="match status" value="1"/>
</dbReference>
<dbReference type="InterPro" id="IPR059106">
    <property type="entry name" value="WHD_MalT"/>
</dbReference>
<dbReference type="GO" id="GO:0006355">
    <property type="term" value="P:regulation of DNA-templated transcription"/>
    <property type="evidence" value="ECO:0007669"/>
    <property type="project" value="InterPro"/>
</dbReference>
<feature type="domain" description="HTH luxR-type" evidence="4">
    <location>
        <begin position="836"/>
        <end position="901"/>
    </location>
</feature>
<accession>A0A8J3HSZ4</accession>
<dbReference type="InterPro" id="IPR041617">
    <property type="entry name" value="TPR_MalT"/>
</dbReference>
<dbReference type="PROSITE" id="PS50043">
    <property type="entry name" value="HTH_LUXR_2"/>
    <property type="match status" value="1"/>
</dbReference>
<dbReference type="GO" id="GO:0003677">
    <property type="term" value="F:DNA binding"/>
    <property type="evidence" value="ECO:0007669"/>
    <property type="project" value="UniProtKB-KW"/>
</dbReference>
<evidence type="ECO:0000313" key="5">
    <source>
        <dbReference type="EMBL" id="GHO43154.1"/>
    </source>
</evidence>
<evidence type="ECO:0000256" key="2">
    <source>
        <dbReference type="ARBA" id="ARBA00023125"/>
    </source>
</evidence>